<name>A0A2T0VH85_9MICO</name>
<dbReference type="EMBL" id="PVTL01000002">
    <property type="protein sequence ID" value="PRY69569.1"/>
    <property type="molecule type" value="Genomic_DNA"/>
</dbReference>
<sequence length="261" mass="27406">MFALEEVVTALRSAGCVFAEEEAQLLVAAAPSAAELARMVERRVAGYPLEQILGWVEFYGLRLSVEPGVFVPRRRSELIVREAAAITSPGSVVLDLCCGCGALGRAVASAVDNVELYAADIQPAATQCARRNLASVSGQVFEGDLFAALPRSLRGAVDVMLCNAPYVPSGVIGTLPPEARLHEPLGTLDGGDDGLDVLRRVAADAPNWLRAGGTLLVEASAAQAPVVARFFRRSGLVPRIAHADDLDATAVIGTTRPRHGA</sequence>
<evidence type="ECO:0000259" key="6">
    <source>
        <dbReference type="Pfam" id="PF05175"/>
    </source>
</evidence>
<dbReference type="GO" id="GO:0102559">
    <property type="term" value="F:peptide chain release factor N(5)-glutamine methyltransferase activity"/>
    <property type="evidence" value="ECO:0007669"/>
    <property type="project" value="UniProtKB-EC"/>
</dbReference>
<evidence type="ECO:0000256" key="1">
    <source>
        <dbReference type="ARBA" id="ARBA00012771"/>
    </source>
</evidence>
<dbReference type="Gene3D" id="3.40.50.150">
    <property type="entry name" value="Vaccinia Virus protein VP39"/>
    <property type="match status" value="1"/>
</dbReference>
<evidence type="ECO:0000256" key="5">
    <source>
        <dbReference type="ARBA" id="ARBA00048391"/>
    </source>
</evidence>
<comment type="catalytic activity">
    <reaction evidence="5">
        <text>L-glutaminyl-[peptide chain release factor] + S-adenosyl-L-methionine = N(5)-methyl-L-glutaminyl-[peptide chain release factor] + S-adenosyl-L-homocysteine + H(+)</text>
        <dbReference type="Rhea" id="RHEA:42896"/>
        <dbReference type="Rhea" id="RHEA-COMP:10271"/>
        <dbReference type="Rhea" id="RHEA-COMP:10272"/>
        <dbReference type="ChEBI" id="CHEBI:15378"/>
        <dbReference type="ChEBI" id="CHEBI:30011"/>
        <dbReference type="ChEBI" id="CHEBI:57856"/>
        <dbReference type="ChEBI" id="CHEBI:59789"/>
        <dbReference type="ChEBI" id="CHEBI:61891"/>
        <dbReference type="EC" id="2.1.1.297"/>
    </reaction>
</comment>
<evidence type="ECO:0000256" key="4">
    <source>
        <dbReference type="ARBA" id="ARBA00022691"/>
    </source>
</evidence>
<accession>A0A2T0VH85</accession>
<dbReference type="InterPro" id="IPR004556">
    <property type="entry name" value="HemK-like"/>
</dbReference>
<dbReference type="NCBIfam" id="TIGR03704">
    <property type="entry name" value="PrmC_rel_meth"/>
    <property type="match status" value="1"/>
</dbReference>
<dbReference type="AlphaFoldDB" id="A0A2T0VH85"/>
<dbReference type="SUPFAM" id="SSF53335">
    <property type="entry name" value="S-adenosyl-L-methionine-dependent methyltransferases"/>
    <property type="match status" value="1"/>
</dbReference>
<dbReference type="CDD" id="cd02440">
    <property type="entry name" value="AdoMet_MTases"/>
    <property type="match status" value="1"/>
</dbReference>
<evidence type="ECO:0000313" key="8">
    <source>
        <dbReference type="Proteomes" id="UP000237983"/>
    </source>
</evidence>
<dbReference type="InterPro" id="IPR007848">
    <property type="entry name" value="Small_mtfrase_dom"/>
</dbReference>
<dbReference type="Gene3D" id="1.10.8.10">
    <property type="entry name" value="DNA helicase RuvA subunit, C-terminal domain"/>
    <property type="match status" value="1"/>
</dbReference>
<dbReference type="RefSeq" id="WP_106210455.1">
    <property type="nucleotide sequence ID" value="NZ_PVTL01000002.1"/>
</dbReference>
<dbReference type="NCBIfam" id="TIGR00536">
    <property type="entry name" value="hemK_fam"/>
    <property type="match status" value="1"/>
</dbReference>
<evidence type="ECO:0000256" key="3">
    <source>
        <dbReference type="ARBA" id="ARBA00022679"/>
    </source>
</evidence>
<dbReference type="OrthoDB" id="9800643at2"/>
<evidence type="ECO:0000256" key="2">
    <source>
        <dbReference type="ARBA" id="ARBA00022603"/>
    </source>
</evidence>
<dbReference type="Proteomes" id="UP000237983">
    <property type="component" value="Unassembled WGS sequence"/>
</dbReference>
<dbReference type="InterPro" id="IPR022446">
    <property type="entry name" value="MeTrfrase_put"/>
</dbReference>
<comment type="caution">
    <text evidence="7">The sequence shown here is derived from an EMBL/GenBank/DDBJ whole genome shotgun (WGS) entry which is preliminary data.</text>
</comment>
<keyword evidence="2 7" id="KW-0489">Methyltransferase</keyword>
<dbReference type="InterPro" id="IPR029063">
    <property type="entry name" value="SAM-dependent_MTases_sf"/>
</dbReference>
<dbReference type="Pfam" id="PF05175">
    <property type="entry name" value="MTS"/>
    <property type="match status" value="1"/>
</dbReference>
<dbReference type="GO" id="GO:0032259">
    <property type="term" value="P:methylation"/>
    <property type="evidence" value="ECO:0007669"/>
    <property type="project" value="UniProtKB-KW"/>
</dbReference>
<dbReference type="PANTHER" id="PTHR18895">
    <property type="entry name" value="HEMK METHYLTRANSFERASE"/>
    <property type="match status" value="1"/>
</dbReference>
<keyword evidence="3 7" id="KW-0808">Transferase</keyword>
<gene>
    <name evidence="7" type="ORF">B0I08_102245</name>
</gene>
<dbReference type="PANTHER" id="PTHR18895:SF74">
    <property type="entry name" value="MTRF1L RELEASE FACTOR GLUTAMINE METHYLTRANSFERASE"/>
    <property type="match status" value="1"/>
</dbReference>
<dbReference type="InterPro" id="IPR050320">
    <property type="entry name" value="N5-glutamine_MTase"/>
</dbReference>
<organism evidence="7 8">
    <name type="scientific">Glaciihabitans tibetensis</name>
    <dbReference type="NCBI Taxonomy" id="1266600"/>
    <lineage>
        <taxon>Bacteria</taxon>
        <taxon>Bacillati</taxon>
        <taxon>Actinomycetota</taxon>
        <taxon>Actinomycetes</taxon>
        <taxon>Micrococcales</taxon>
        <taxon>Microbacteriaceae</taxon>
        <taxon>Glaciihabitans</taxon>
    </lineage>
</organism>
<keyword evidence="8" id="KW-1185">Reference proteome</keyword>
<keyword evidence="4" id="KW-0949">S-adenosyl-L-methionine</keyword>
<protein>
    <recommendedName>
        <fullName evidence="1">peptide chain release factor N(5)-glutamine methyltransferase</fullName>
        <ecNumber evidence="1">2.1.1.297</ecNumber>
    </recommendedName>
</protein>
<proteinExistence type="predicted"/>
<reference evidence="7 8" key="1">
    <citation type="submission" date="2018-03" db="EMBL/GenBank/DDBJ databases">
        <title>Genomic Encyclopedia of Type Strains, Phase III (KMG-III): the genomes of soil and plant-associated and newly described type strains.</title>
        <authorList>
            <person name="Whitman W."/>
        </authorList>
    </citation>
    <scope>NUCLEOTIDE SEQUENCE [LARGE SCALE GENOMIC DNA]</scope>
    <source>
        <strain evidence="7 8">CGMCC 1.12484</strain>
    </source>
</reference>
<dbReference type="EC" id="2.1.1.297" evidence="1"/>
<evidence type="ECO:0000313" key="7">
    <source>
        <dbReference type="EMBL" id="PRY69569.1"/>
    </source>
</evidence>
<feature type="domain" description="Methyltransferase small" evidence="6">
    <location>
        <begin position="76"/>
        <end position="166"/>
    </location>
</feature>